<organism evidence="1 2">
    <name type="scientific">Vogesella oryzagri</name>
    <dbReference type="NCBI Taxonomy" id="3160864"/>
    <lineage>
        <taxon>Bacteria</taxon>
        <taxon>Pseudomonadati</taxon>
        <taxon>Pseudomonadota</taxon>
        <taxon>Betaproteobacteria</taxon>
        <taxon>Neisseriales</taxon>
        <taxon>Chromobacteriaceae</taxon>
        <taxon>Vogesella</taxon>
    </lineage>
</organism>
<accession>A0ABV1M3L7</accession>
<evidence type="ECO:0000313" key="1">
    <source>
        <dbReference type="EMBL" id="MEQ6289960.1"/>
    </source>
</evidence>
<name>A0ABV1M3L7_9NEIS</name>
<dbReference type="Proteomes" id="UP001433638">
    <property type="component" value="Unassembled WGS sequence"/>
</dbReference>
<sequence>MFIARWSIEARFGHKAEVLDQMHHWLREIGSQIGWTEANTRLLTGSIGAKESTIQSEIAVASLAELETAWAKLASLDSHAAWSKQLEPHVVSGTQHWEIFRLLG</sequence>
<keyword evidence="2" id="KW-1185">Reference proteome</keyword>
<evidence type="ECO:0008006" key="3">
    <source>
        <dbReference type="Google" id="ProtNLM"/>
    </source>
</evidence>
<protein>
    <recommendedName>
        <fullName evidence="3">NIPSNAP domain-containing protein</fullName>
    </recommendedName>
</protein>
<dbReference type="EMBL" id="JBEFLD010000002">
    <property type="protein sequence ID" value="MEQ6289960.1"/>
    <property type="molecule type" value="Genomic_DNA"/>
</dbReference>
<evidence type="ECO:0000313" key="2">
    <source>
        <dbReference type="Proteomes" id="UP001433638"/>
    </source>
</evidence>
<dbReference type="RefSeq" id="WP_349584827.1">
    <property type="nucleotide sequence ID" value="NZ_JBEFLD010000002.1"/>
</dbReference>
<reference evidence="1" key="1">
    <citation type="submission" date="2024-06" db="EMBL/GenBank/DDBJ databases">
        <title>Genome sequence of Vogesella sp. MAHUQ-64.</title>
        <authorList>
            <person name="Huq M.A."/>
        </authorList>
    </citation>
    <scope>NUCLEOTIDE SEQUENCE</scope>
    <source>
        <strain evidence="1">MAHUQ-64</strain>
    </source>
</reference>
<proteinExistence type="predicted"/>
<gene>
    <name evidence="1" type="ORF">ABNW52_04945</name>
</gene>
<comment type="caution">
    <text evidence="1">The sequence shown here is derived from an EMBL/GenBank/DDBJ whole genome shotgun (WGS) entry which is preliminary data.</text>
</comment>